<evidence type="ECO:0000256" key="3">
    <source>
        <dbReference type="ARBA" id="ARBA00022475"/>
    </source>
</evidence>
<dbReference type="GO" id="GO:0005886">
    <property type="term" value="C:plasma membrane"/>
    <property type="evidence" value="ECO:0007669"/>
    <property type="project" value="UniProtKB-SubCell"/>
</dbReference>
<keyword evidence="5 14" id="KW-0808">Transferase</keyword>
<keyword evidence="12" id="KW-1133">Transmembrane helix</keyword>
<dbReference type="AlphaFoldDB" id="A0A3A4P1G2"/>
<evidence type="ECO:0000256" key="9">
    <source>
        <dbReference type="ARBA" id="ARBA00023316"/>
    </source>
</evidence>
<keyword evidence="6" id="KW-0133">Cell shape</keyword>
<keyword evidence="12" id="KW-0812">Transmembrane</keyword>
<comment type="pathway">
    <text evidence="2">Cell wall biogenesis; peptidoglycan biosynthesis.</text>
</comment>
<dbReference type="GO" id="GO:0071555">
    <property type="term" value="P:cell wall organization"/>
    <property type="evidence" value="ECO:0007669"/>
    <property type="project" value="UniProtKB-KW"/>
</dbReference>
<sequence>MKTFRLLIAAAGIVSLSIISYYVIVVVMARDYTRDVIIKDLESKSWRRPNGSVNGFLLSAGDMTQRQLDILLAVEDPTFFEHNGMDLRTPGAGITTLTQGLVKILYFENFKPGIRKVKQTLIAVFALDPLISKEDQLLLSINALYLGHEDEKEIRGFEEAAQSYYGKSFESLTEDEYVSLVAMIIAPNSFHVLRHPEENAERVRRIKKLVAGEYKPSGLMDVYYEKH</sequence>
<evidence type="ECO:0000256" key="2">
    <source>
        <dbReference type="ARBA" id="ARBA00004752"/>
    </source>
</evidence>
<dbReference type="InterPro" id="IPR023346">
    <property type="entry name" value="Lysozyme-like_dom_sf"/>
</dbReference>
<feature type="transmembrane region" description="Helical" evidence="12">
    <location>
        <begin position="6"/>
        <end position="29"/>
    </location>
</feature>
<feature type="domain" description="Glycosyl transferase family 51" evidence="13">
    <location>
        <begin position="57"/>
        <end position="207"/>
    </location>
</feature>
<keyword evidence="3" id="KW-1003">Cell membrane</keyword>
<dbReference type="GO" id="GO:0008955">
    <property type="term" value="F:peptidoglycan glycosyltransferase activity"/>
    <property type="evidence" value="ECO:0007669"/>
    <property type="project" value="UniProtKB-EC"/>
</dbReference>
<evidence type="ECO:0000256" key="11">
    <source>
        <dbReference type="ARBA" id="ARBA00049902"/>
    </source>
</evidence>
<keyword evidence="8 12" id="KW-0472">Membrane</keyword>
<dbReference type="GO" id="GO:0009252">
    <property type="term" value="P:peptidoglycan biosynthetic process"/>
    <property type="evidence" value="ECO:0007669"/>
    <property type="project" value="UniProtKB-KW"/>
</dbReference>
<dbReference type="Proteomes" id="UP000265882">
    <property type="component" value="Unassembled WGS sequence"/>
</dbReference>
<evidence type="ECO:0000259" key="13">
    <source>
        <dbReference type="Pfam" id="PF00912"/>
    </source>
</evidence>
<keyword evidence="9" id="KW-0961">Cell wall biogenesis/degradation</keyword>
<evidence type="ECO:0000256" key="1">
    <source>
        <dbReference type="ARBA" id="ARBA00004236"/>
    </source>
</evidence>
<dbReference type="EMBL" id="QZKU01000032">
    <property type="protein sequence ID" value="RJP24645.1"/>
    <property type="molecule type" value="Genomic_DNA"/>
</dbReference>
<evidence type="ECO:0000256" key="12">
    <source>
        <dbReference type="SAM" id="Phobius"/>
    </source>
</evidence>
<comment type="catalytic activity">
    <reaction evidence="10">
        <text>Preferential cleavage: (Ac)2-L-Lys-D-Ala-|-D-Ala. Also transpeptidation of peptidyl-alanyl moieties that are N-acyl substituents of D-alanine.</text>
        <dbReference type="EC" id="3.4.16.4"/>
    </reaction>
</comment>
<reference evidence="14 15" key="1">
    <citation type="journal article" date="2017" name="ISME J.">
        <title>Energy and carbon metabolisms in a deep terrestrial subsurface fluid microbial community.</title>
        <authorList>
            <person name="Momper L."/>
            <person name="Jungbluth S.P."/>
            <person name="Lee M.D."/>
            <person name="Amend J.P."/>
        </authorList>
    </citation>
    <scope>NUCLEOTIDE SEQUENCE [LARGE SCALE GENOMIC DNA]</scope>
    <source>
        <strain evidence="14">SURF_5</strain>
    </source>
</reference>
<dbReference type="GO" id="GO:0008360">
    <property type="term" value="P:regulation of cell shape"/>
    <property type="evidence" value="ECO:0007669"/>
    <property type="project" value="UniProtKB-KW"/>
</dbReference>
<comment type="caution">
    <text evidence="14">The sequence shown here is derived from an EMBL/GenBank/DDBJ whole genome shotgun (WGS) entry which is preliminary data.</text>
</comment>
<protein>
    <submittedName>
        <fullName evidence="14">Glycosyl transferase family 51</fullName>
    </submittedName>
</protein>
<evidence type="ECO:0000256" key="6">
    <source>
        <dbReference type="ARBA" id="ARBA00022960"/>
    </source>
</evidence>
<dbReference type="GO" id="GO:0009002">
    <property type="term" value="F:serine-type D-Ala-D-Ala carboxypeptidase activity"/>
    <property type="evidence" value="ECO:0007669"/>
    <property type="project" value="UniProtKB-EC"/>
</dbReference>
<evidence type="ECO:0000256" key="5">
    <source>
        <dbReference type="ARBA" id="ARBA00022679"/>
    </source>
</evidence>
<dbReference type="PANTHER" id="PTHR32282">
    <property type="entry name" value="BINDING PROTEIN TRANSPEPTIDASE, PUTATIVE-RELATED"/>
    <property type="match status" value="1"/>
</dbReference>
<evidence type="ECO:0000256" key="8">
    <source>
        <dbReference type="ARBA" id="ARBA00023136"/>
    </source>
</evidence>
<evidence type="ECO:0000256" key="10">
    <source>
        <dbReference type="ARBA" id="ARBA00034000"/>
    </source>
</evidence>
<evidence type="ECO:0000256" key="7">
    <source>
        <dbReference type="ARBA" id="ARBA00022984"/>
    </source>
</evidence>
<keyword evidence="4" id="KW-0328">Glycosyltransferase</keyword>
<dbReference type="Gene3D" id="1.10.3810.10">
    <property type="entry name" value="Biosynthetic peptidoglycan transglycosylase-like"/>
    <property type="match status" value="1"/>
</dbReference>
<evidence type="ECO:0000313" key="14">
    <source>
        <dbReference type="EMBL" id="RJP24645.1"/>
    </source>
</evidence>
<keyword evidence="7" id="KW-0573">Peptidoglycan synthesis</keyword>
<dbReference type="Pfam" id="PF00912">
    <property type="entry name" value="Transgly"/>
    <property type="match status" value="1"/>
</dbReference>
<dbReference type="InterPro" id="IPR050396">
    <property type="entry name" value="Glycosyltr_51/Transpeptidase"/>
</dbReference>
<dbReference type="InterPro" id="IPR036950">
    <property type="entry name" value="PBP_transglycosylase"/>
</dbReference>
<accession>A0A3A4P1G2</accession>
<organism evidence="14 15">
    <name type="scientific">Abyssobacteria bacterium (strain SURF_5)</name>
    <dbReference type="NCBI Taxonomy" id="2093360"/>
    <lineage>
        <taxon>Bacteria</taxon>
        <taxon>Pseudomonadati</taxon>
        <taxon>Candidatus Hydrogenedentota</taxon>
        <taxon>Candidatus Abyssobacteria</taxon>
    </lineage>
</organism>
<proteinExistence type="predicted"/>
<dbReference type="SUPFAM" id="SSF53955">
    <property type="entry name" value="Lysozyme-like"/>
    <property type="match status" value="1"/>
</dbReference>
<comment type="catalytic activity">
    <reaction evidence="11">
        <text>[GlcNAc-(1-&gt;4)-Mur2Ac(oyl-L-Ala-gamma-D-Glu-L-Lys-D-Ala-D-Ala)](n)-di-trans,octa-cis-undecaprenyl diphosphate + beta-D-GlcNAc-(1-&gt;4)-Mur2Ac(oyl-L-Ala-gamma-D-Glu-L-Lys-D-Ala-D-Ala)-di-trans,octa-cis-undecaprenyl diphosphate = [GlcNAc-(1-&gt;4)-Mur2Ac(oyl-L-Ala-gamma-D-Glu-L-Lys-D-Ala-D-Ala)](n+1)-di-trans,octa-cis-undecaprenyl diphosphate + di-trans,octa-cis-undecaprenyl diphosphate + H(+)</text>
        <dbReference type="Rhea" id="RHEA:23708"/>
        <dbReference type="Rhea" id="RHEA-COMP:9602"/>
        <dbReference type="Rhea" id="RHEA-COMP:9603"/>
        <dbReference type="ChEBI" id="CHEBI:15378"/>
        <dbReference type="ChEBI" id="CHEBI:58405"/>
        <dbReference type="ChEBI" id="CHEBI:60033"/>
        <dbReference type="ChEBI" id="CHEBI:78435"/>
        <dbReference type="EC" id="2.4.99.28"/>
    </reaction>
</comment>
<dbReference type="GO" id="GO:0030288">
    <property type="term" value="C:outer membrane-bounded periplasmic space"/>
    <property type="evidence" value="ECO:0007669"/>
    <property type="project" value="TreeGrafter"/>
</dbReference>
<comment type="subcellular location">
    <subcellularLocation>
        <location evidence="1">Cell membrane</location>
    </subcellularLocation>
</comment>
<dbReference type="InterPro" id="IPR001264">
    <property type="entry name" value="Glyco_trans_51"/>
</dbReference>
<name>A0A3A4P1G2_ABYX5</name>
<evidence type="ECO:0000313" key="15">
    <source>
        <dbReference type="Proteomes" id="UP000265882"/>
    </source>
</evidence>
<gene>
    <name evidence="14" type="ORF">C4520_03580</name>
</gene>
<evidence type="ECO:0000256" key="4">
    <source>
        <dbReference type="ARBA" id="ARBA00022676"/>
    </source>
</evidence>
<dbReference type="PANTHER" id="PTHR32282:SF11">
    <property type="entry name" value="PENICILLIN-BINDING PROTEIN 1B"/>
    <property type="match status" value="1"/>
</dbReference>